<dbReference type="CDD" id="cd06827">
    <property type="entry name" value="PLPDE_III_AR_proteobact"/>
    <property type="match status" value="1"/>
</dbReference>
<sequence>MPRPIHARIHPGAVQHNLEVVRQRAPDSRVWAVVKANAYGHGIEHIYPALQAADGIALLDLDEAVRVRQLGWKKPVLLLEGIFNHADAKTADEFGLTVAVHCDEQLQLIEAARPRRPIDIYLKMNSGMNRLGFLPDAYRQAWERASASAGVGTVSLMSHFANADEDAVDWQLNRFDEATRGIPGQRSLSNSAAVLWHKRAHRDWVRPGVVLYGASPSGRATDIAEIPLRASMSLTSAIIGTQTLQAGETVGYARSYKAERKMRIGVVACGYADGYPRHAPGGTPISVDGILTRTVGRVSMDMITVDLTPCSEARIGSQVELWGNQVKIDDVAYASSTIGYELMCGLARRVPVTVA</sequence>
<dbReference type="SUPFAM" id="SSF51419">
    <property type="entry name" value="PLP-binding barrel"/>
    <property type="match status" value="1"/>
</dbReference>
<feature type="active site" description="Proton acceptor; specific for L-alanine" evidence="5">
    <location>
        <position position="252"/>
    </location>
</feature>
<dbReference type="PANTHER" id="PTHR30511">
    <property type="entry name" value="ALANINE RACEMASE"/>
    <property type="match status" value="1"/>
</dbReference>
<feature type="domain" description="Alanine racemase C-terminal" evidence="8">
    <location>
        <begin position="231"/>
        <end position="355"/>
    </location>
</feature>
<dbReference type="PRINTS" id="PR00992">
    <property type="entry name" value="ALARACEMASE"/>
</dbReference>
<comment type="similarity">
    <text evidence="5">Belongs to the alanine racemase family.</text>
</comment>
<keyword evidence="3 5" id="KW-0663">Pyridoxal phosphate</keyword>
<name>A0A2I8EYD2_9BURK</name>
<comment type="cofactor">
    <cofactor evidence="2 5 6">
        <name>pyridoxal 5'-phosphate</name>
        <dbReference type="ChEBI" id="CHEBI:597326"/>
    </cofactor>
</comment>
<dbReference type="InterPro" id="IPR001608">
    <property type="entry name" value="Ala_racemase_N"/>
</dbReference>
<dbReference type="SMART" id="SM01005">
    <property type="entry name" value="Ala_racemase_C"/>
    <property type="match status" value="1"/>
</dbReference>
<evidence type="ECO:0000256" key="2">
    <source>
        <dbReference type="ARBA" id="ARBA00001933"/>
    </source>
</evidence>
<dbReference type="Gene3D" id="3.20.20.10">
    <property type="entry name" value="Alanine racemase"/>
    <property type="match status" value="1"/>
</dbReference>
<dbReference type="InterPro" id="IPR011079">
    <property type="entry name" value="Ala_racemase_C"/>
</dbReference>
<dbReference type="GO" id="GO:0030170">
    <property type="term" value="F:pyridoxal phosphate binding"/>
    <property type="evidence" value="ECO:0007669"/>
    <property type="project" value="UniProtKB-UniRule"/>
</dbReference>
<evidence type="ECO:0000256" key="7">
    <source>
        <dbReference type="PIRSR" id="PIRSR600821-52"/>
    </source>
</evidence>
<evidence type="ECO:0000259" key="8">
    <source>
        <dbReference type="SMART" id="SM01005"/>
    </source>
</evidence>
<keyword evidence="4 5" id="KW-0413">Isomerase</keyword>
<evidence type="ECO:0000256" key="4">
    <source>
        <dbReference type="ARBA" id="ARBA00023235"/>
    </source>
</evidence>
<evidence type="ECO:0000313" key="10">
    <source>
        <dbReference type="Proteomes" id="UP000243502"/>
    </source>
</evidence>
<dbReference type="PANTHER" id="PTHR30511:SF0">
    <property type="entry name" value="ALANINE RACEMASE, CATABOLIC-RELATED"/>
    <property type="match status" value="1"/>
</dbReference>
<dbReference type="InterPro" id="IPR000821">
    <property type="entry name" value="Ala_racemase"/>
</dbReference>
<dbReference type="EC" id="5.1.1.1" evidence="5"/>
<dbReference type="Pfam" id="PF00842">
    <property type="entry name" value="Ala_racemase_C"/>
    <property type="match status" value="1"/>
</dbReference>
<accession>A0A2I8EYD2</accession>
<dbReference type="AlphaFoldDB" id="A0A2I8EYD2"/>
<dbReference type="FunFam" id="3.20.20.10:FF:000002">
    <property type="entry name" value="Alanine racemase"/>
    <property type="match status" value="1"/>
</dbReference>
<comment type="function">
    <text evidence="5">Catalyzes the interconversion of L-alanine and D-alanine. May also act on other amino acids.</text>
</comment>
<proteinExistence type="inferred from homology"/>
<protein>
    <recommendedName>
        <fullName evidence="5">Alanine racemase</fullName>
        <ecNumber evidence="5">5.1.1.1</ecNumber>
    </recommendedName>
</protein>
<dbReference type="PROSITE" id="PS00395">
    <property type="entry name" value="ALANINE_RACEMASE"/>
    <property type="match status" value="1"/>
</dbReference>
<dbReference type="HAMAP" id="MF_01201">
    <property type="entry name" value="Ala_racemase"/>
    <property type="match status" value="1"/>
</dbReference>
<dbReference type="Proteomes" id="UP000243502">
    <property type="component" value="Chromosome 2"/>
</dbReference>
<dbReference type="EMBL" id="CP026112">
    <property type="protein sequence ID" value="AUT63794.1"/>
    <property type="molecule type" value="Genomic_DNA"/>
</dbReference>
<dbReference type="Gene3D" id="2.40.37.10">
    <property type="entry name" value="Lyase, Ornithine Decarboxylase, Chain A, domain 1"/>
    <property type="match status" value="1"/>
</dbReference>
<feature type="binding site" evidence="5 7">
    <location>
        <position position="300"/>
    </location>
    <ligand>
        <name>substrate</name>
    </ligand>
</feature>
<dbReference type="RefSeq" id="WP_042309378.1">
    <property type="nucleotide sequence ID" value="NZ_CP026112.1"/>
</dbReference>
<dbReference type="SUPFAM" id="SSF50621">
    <property type="entry name" value="Alanine racemase C-terminal domain-like"/>
    <property type="match status" value="1"/>
</dbReference>
<dbReference type="InterPro" id="IPR009006">
    <property type="entry name" value="Ala_racemase/Decarboxylase_C"/>
</dbReference>
<dbReference type="Pfam" id="PF01168">
    <property type="entry name" value="Ala_racemase_N"/>
    <property type="match status" value="1"/>
</dbReference>
<feature type="binding site" evidence="5 7">
    <location>
        <position position="130"/>
    </location>
    <ligand>
        <name>substrate</name>
    </ligand>
</feature>
<dbReference type="KEGG" id="pter:C2L65_22110"/>
<dbReference type="NCBIfam" id="TIGR00492">
    <property type="entry name" value="alr"/>
    <property type="match status" value="1"/>
</dbReference>
<organism evidence="9 10">
    <name type="scientific">Paraburkholderia terrae</name>
    <dbReference type="NCBI Taxonomy" id="311230"/>
    <lineage>
        <taxon>Bacteria</taxon>
        <taxon>Pseudomonadati</taxon>
        <taxon>Pseudomonadota</taxon>
        <taxon>Betaproteobacteria</taxon>
        <taxon>Burkholderiales</taxon>
        <taxon>Burkholderiaceae</taxon>
        <taxon>Paraburkholderia</taxon>
    </lineage>
</organism>
<dbReference type="GO" id="GO:0005829">
    <property type="term" value="C:cytosol"/>
    <property type="evidence" value="ECO:0007669"/>
    <property type="project" value="TreeGrafter"/>
</dbReference>
<evidence type="ECO:0000256" key="6">
    <source>
        <dbReference type="PIRSR" id="PIRSR600821-50"/>
    </source>
</evidence>
<gene>
    <name evidence="9" type="primary">alr</name>
    <name evidence="9" type="ORF">C2L65_22110</name>
</gene>
<evidence type="ECO:0000313" key="9">
    <source>
        <dbReference type="EMBL" id="AUT63794.1"/>
    </source>
</evidence>
<dbReference type="GO" id="GO:0008784">
    <property type="term" value="F:alanine racemase activity"/>
    <property type="evidence" value="ECO:0007669"/>
    <property type="project" value="UniProtKB-UniRule"/>
</dbReference>
<evidence type="ECO:0000256" key="1">
    <source>
        <dbReference type="ARBA" id="ARBA00000316"/>
    </source>
</evidence>
<comment type="pathway">
    <text evidence="5">Amino-acid biosynthesis; D-alanine biosynthesis; D-alanine from L-alanine: step 1/1.</text>
</comment>
<comment type="catalytic activity">
    <reaction evidence="1 5">
        <text>L-alanine = D-alanine</text>
        <dbReference type="Rhea" id="RHEA:20249"/>
        <dbReference type="ChEBI" id="CHEBI:57416"/>
        <dbReference type="ChEBI" id="CHEBI:57972"/>
        <dbReference type="EC" id="5.1.1.1"/>
    </reaction>
</comment>
<evidence type="ECO:0000256" key="5">
    <source>
        <dbReference type="HAMAP-Rule" id="MF_01201"/>
    </source>
</evidence>
<dbReference type="InterPro" id="IPR029066">
    <property type="entry name" value="PLP-binding_barrel"/>
</dbReference>
<reference evidence="9 10" key="1">
    <citation type="submission" date="2018-01" db="EMBL/GenBank/DDBJ databases">
        <title>Species boundaries and ecological features among Paraburkholderia terrae DSMZ17804T, P. hospita DSMZ17164T and P. caribensis DSMZ13236T.</title>
        <authorList>
            <person name="Pratama A.A."/>
        </authorList>
    </citation>
    <scope>NUCLEOTIDE SEQUENCE [LARGE SCALE GENOMIC DNA]</scope>
    <source>
        <strain evidence="9 10">DSM 17804</strain>
    </source>
</reference>
<evidence type="ECO:0000256" key="3">
    <source>
        <dbReference type="ARBA" id="ARBA00022898"/>
    </source>
</evidence>
<feature type="active site" description="Proton acceptor; specific for D-alanine" evidence="5">
    <location>
        <position position="35"/>
    </location>
</feature>
<dbReference type="UniPathway" id="UPA00042">
    <property type="reaction ID" value="UER00497"/>
</dbReference>
<dbReference type="OrthoDB" id="9813814at2"/>
<feature type="modified residue" description="N6-(pyridoxal phosphate)lysine" evidence="5 6">
    <location>
        <position position="35"/>
    </location>
</feature>
<dbReference type="GO" id="GO:0030632">
    <property type="term" value="P:D-alanine biosynthetic process"/>
    <property type="evidence" value="ECO:0007669"/>
    <property type="project" value="UniProtKB-UniRule"/>
</dbReference>
<dbReference type="InterPro" id="IPR020622">
    <property type="entry name" value="Ala_racemase_pyridoxalP-BS"/>
</dbReference>